<dbReference type="EMBL" id="AP019822">
    <property type="protein sequence ID" value="BBM36529.1"/>
    <property type="molecule type" value="Genomic_DNA"/>
</dbReference>
<dbReference type="AlphaFoldDB" id="A0A510JB12"/>
<keyword evidence="1" id="KW-1133">Transmembrane helix</keyword>
<gene>
    <name evidence="2" type="ORF">JCM16774_1473</name>
</gene>
<dbReference type="KEGG" id="lgo:JCM16774_1473"/>
<dbReference type="Proteomes" id="UP000321606">
    <property type="component" value="Chromosome"/>
</dbReference>
<evidence type="ECO:0000313" key="3">
    <source>
        <dbReference type="Proteomes" id="UP000321606"/>
    </source>
</evidence>
<dbReference type="STRING" id="714315.GCA_000516535_01480"/>
<evidence type="ECO:0000256" key="1">
    <source>
        <dbReference type="SAM" id="Phobius"/>
    </source>
</evidence>
<keyword evidence="1" id="KW-0812">Transmembrane</keyword>
<name>A0A510JB12_9FUSO</name>
<reference evidence="2 3" key="1">
    <citation type="submission" date="2019-07" db="EMBL/GenBank/DDBJ databases">
        <title>Complete Genome Sequence of Leptotrichia goodfellowii Strain JCM 16774.</title>
        <authorList>
            <person name="Watanabe S."/>
            <person name="Cui L."/>
        </authorList>
    </citation>
    <scope>NUCLEOTIDE SEQUENCE [LARGE SCALE GENOMIC DNA]</scope>
    <source>
        <strain evidence="2 3">JCM16774</strain>
    </source>
</reference>
<accession>A0A510JB12</accession>
<organism evidence="2 3">
    <name type="scientific">Pseudoleptotrichia goodfellowii</name>
    <dbReference type="NCBI Taxonomy" id="157692"/>
    <lineage>
        <taxon>Bacteria</taxon>
        <taxon>Fusobacteriati</taxon>
        <taxon>Fusobacteriota</taxon>
        <taxon>Fusobacteriia</taxon>
        <taxon>Fusobacteriales</taxon>
        <taxon>Leptotrichiaceae</taxon>
        <taxon>Pseudoleptotrichia</taxon>
    </lineage>
</organism>
<sequence length="46" mass="5445">MNKIIIFVVAFLVLRFFFKSAKLLIKVAIMAALVILFIKFRNILWM</sequence>
<evidence type="ECO:0000313" key="2">
    <source>
        <dbReference type="EMBL" id="BBM36529.1"/>
    </source>
</evidence>
<protein>
    <submittedName>
        <fullName evidence="2">Uncharacterized protein</fullName>
    </submittedName>
</protein>
<keyword evidence="1" id="KW-0472">Membrane</keyword>
<feature type="transmembrane region" description="Helical" evidence="1">
    <location>
        <begin position="25"/>
        <end position="44"/>
    </location>
</feature>
<proteinExistence type="predicted"/>
<dbReference type="RefSeq" id="WP_154669372.1">
    <property type="nucleotide sequence ID" value="NZ_AP019822.1"/>
</dbReference>